<dbReference type="Gene3D" id="3.40.50.1820">
    <property type="entry name" value="alpha/beta hydrolase"/>
    <property type="match status" value="1"/>
</dbReference>
<dbReference type="OrthoDB" id="265201at2"/>
<protein>
    <submittedName>
        <fullName evidence="5">Alpha/beta hydrolase fold protein</fullName>
    </submittedName>
</protein>
<evidence type="ECO:0000256" key="1">
    <source>
        <dbReference type="ARBA" id="ARBA00010515"/>
    </source>
</evidence>
<keyword evidence="2 5" id="KW-0378">Hydrolase</keyword>
<dbReference type="GO" id="GO:0004806">
    <property type="term" value="F:triacylglycerol lipase activity"/>
    <property type="evidence" value="ECO:0007669"/>
    <property type="project" value="TreeGrafter"/>
</dbReference>
<evidence type="ECO:0000259" key="4">
    <source>
        <dbReference type="Pfam" id="PF20434"/>
    </source>
</evidence>
<gene>
    <name evidence="5" type="ORF">Pla175_31020</name>
</gene>
<evidence type="ECO:0000256" key="2">
    <source>
        <dbReference type="ARBA" id="ARBA00022801"/>
    </source>
</evidence>
<dbReference type="RefSeq" id="WP_145286765.1">
    <property type="nucleotide sequence ID" value="NZ_CP036291.1"/>
</dbReference>
<evidence type="ECO:0000313" key="6">
    <source>
        <dbReference type="Proteomes" id="UP000317429"/>
    </source>
</evidence>
<dbReference type="AlphaFoldDB" id="A0A518DE10"/>
<evidence type="ECO:0000313" key="5">
    <source>
        <dbReference type="EMBL" id="QDU89707.1"/>
    </source>
</evidence>
<dbReference type="Pfam" id="PF20434">
    <property type="entry name" value="BD-FAE"/>
    <property type="match status" value="1"/>
</dbReference>
<comment type="similarity">
    <text evidence="1">Belongs to the 'GDXG' lipolytic enzyme family.</text>
</comment>
<name>A0A518DE10_9BACT</name>
<dbReference type="Proteomes" id="UP000317429">
    <property type="component" value="Chromosome"/>
</dbReference>
<dbReference type="InterPro" id="IPR029058">
    <property type="entry name" value="AB_hydrolase_fold"/>
</dbReference>
<dbReference type="InterPro" id="IPR049492">
    <property type="entry name" value="BD-FAE-like_dom"/>
</dbReference>
<organism evidence="5 6">
    <name type="scientific">Pirellulimonas nuda</name>
    <dbReference type="NCBI Taxonomy" id="2528009"/>
    <lineage>
        <taxon>Bacteria</taxon>
        <taxon>Pseudomonadati</taxon>
        <taxon>Planctomycetota</taxon>
        <taxon>Planctomycetia</taxon>
        <taxon>Pirellulales</taxon>
        <taxon>Lacipirellulaceae</taxon>
        <taxon>Pirellulimonas</taxon>
    </lineage>
</organism>
<feature type="chain" id="PRO_5021781491" evidence="3">
    <location>
        <begin position="24"/>
        <end position="328"/>
    </location>
</feature>
<accession>A0A518DE10</accession>
<dbReference type="PANTHER" id="PTHR48081">
    <property type="entry name" value="AB HYDROLASE SUPERFAMILY PROTEIN C4A8.06C"/>
    <property type="match status" value="1"/>
</dbReference>
<dbReference type="KEGG" id="pnd:Pla175_31020"/>
<dbReference type="InterPro" id="IPR050300">
    <property type="entry name" value="GDXG_lipolytic_enzyme"/>
</dbReference>
<evidence type="ECO:0000256" key="3">
    <source>
        <dbReference type="SAM" id="SignalP"/>
    </source>
</evidence>
<sequence length="328" mass="35494" precursor="true">MCNRTCIWAAGVWVAASATSAFGQEASPAPAQRQQLEELSYDASVPPPTLTGVRYGPHRRNTLDFWKASSDGPTPLVMVIHGGGWNGGSSKQTIHKLVDTQALLDAGVSVASIHYRLIKHAGDLQPPVRAPLEDAARALQFIRSQAEPWNVDKSRIAAAGGSAGGCSSLWLACHDDLAQPQSPDPVARESTRLACVALNRPQTTLDPQQMKAWIPNSSYGAHAFAKESFQQFLAERESLSEWIEEYSPYGLLDARDPPAYLWFSNPPSGGKPEKDPTHSAAFGVKFKQRCDQLGVACEVQYPGAPDVQHKTPTDYLIAFFGEGAAGRQ</sequence>
<dbReference type="EMBL" id="CP036291">
    <property type="protein sequence ID" value="QDU89707.1"/>
    <property type="molecule type" value="Genomic_DNA"/>
</dbReference>
<dbReference type="PANTHER" id="PTHR48081:SF30">
    <property type="entry name" value="ACETYL-HYDROLASE LIPR-RELATED"/>
    <property type="match status" value="1"/>
</dbReference>
<keyword evidence="6" id="KW-1185">Reference proteome</keyword>
<reference evidence="5 6" key="1">
    <citation type="submission" date="2019-02" db="EMBL/GenBank/DDBJ databases">
        <title>Deep-cultivation of Planctomycetes and their phenomic and genomic characterization uncovers novel biology.</title>
        <authorList>
            <person name="Wiegand S."/>
            <person name="Jogler M."/>
            <person name="Boedeker C."/>
            <person name="Pinto D."/>
            <person name="Vollmers J."/>
            <person name="Rivas-Marin E."/>
            <person name="Kohn T."/>
            <person name="Peeters S.H."/>
            <person name="Heuer A."/>
            <person name="Rast P."/>
            <person name="Oberbeckmann S."/>
            <person name="Bunk B."/>
            <person name="Jeske O."/>
            <person name="Meyerdierks A."/>
            <person name="Storesund J.E."/>
            <person name="Kallscheuer N."/>
            <person name="Luecker S."/>
            <person name="Lage O.M."/>
            <person name="Pohl T."/>
            <person name="Merkel B.J."/>
            <person name="Hornburger P."/>
            <person name="Mueller R.-W."/>
            <person name="Bruemmer F."/>
            <person name="Labrenz M."/>
            <person name="Spormann A.M."/>
            <person name="Op den Camp H."/>
            <person name="Overmann J."/>
            <person name="Amann R."/>
            <person name="Jetten M.S.M."/>
            <person name="Mascher T."/>
            <person name="Medema M.H."/>
            <person name="Devos D.P."/>
            <person name="Kaster A.-K."/>
            <person name="Ovreas L."/>
            <person name="Rohde M."/>
            <person name="Galperin M.Y."/>
            <person name="Jogler C."/>
        </authorList>
    </citation>
    <scope>NUCLEOTIDE SEQUENCE [LARGE SCALE GENOMIC DNA]</scope>
    <source>
        <strain evidence="5 6">Pla175</strain>
    </source>
</reference>
<feature type="signal peptide" evidence="3">
    <location>
        <begin position="1"/>
        <end position="23"/>
    </location>
</feature>
<keyword evidence="3" id="KW-0732">Signal</keyword>
<feature type="domain" description="BD-FAE-like" evidence="4">
    <location>
        <begin position="68"/>
        <end position="261"/>
    </location>
</feature>
<proteinExistence type="inferred from homology"/>
<dbReference type="SUPFAM" id="SSF53474">
    <property type="entry name" value="alpha/beta-Hydrolases"/>
    <property type="match status" value="1"/>
</dbReference>